<sequence length="598" mass="68381">MAAGPGSQEREGLLIVKLEEDCAWSQELPPPDAGSRAQSAHLRFRRYRFQEAGGPREALSRLQELCHEWLRPELLTKEQILDLLVLEQFLTILPPEIQSRVQELHPESGEEAVTLVEDLQKELERLRQQLPESVEDMAATYISQEWGQQEPSKKLLSRDSVQESYENVHSLESLIPHQEAPSTPVEQDKKSLDPRTQSWKEILSPRSLPAGEEKFENQEETAQLVAPENTHPLELPGQAKGEVPWSPEQGQPQDRSEGHWDPLPENQMEQSLVGATNCRELGRTKELQPKKLHLCPLCGKNFSNNSNLIRHQRIHAAERLCMGVDCGDIFGGSPHFLSLHRAHLGEEAHKCLECGKSFSQHTHLTRHQRTHTGEKPYQCTVCGKSFSCNSNLHRHQRTHTGEKPYKCPECGEIFAHSSNLLRHQRIHTGERPYKCPECGKSFSRSSHLVIHERTHERERLYPFSECGESVNDCTPFLTNHRTPKVEKKLFKCLTCGKSFGQGMHLTRHQRTHTGEKPYKCTLCGENFSHRSNLIRHQRIHTGEKPYTCHECGDSFSHSSNRIRHLRTHTGERPYKCSECGESFSRSSRLVSHQRTHTG</sequence>
<reference evidence="2" key="1">
    <citation type="submission" date="2025-08" db="UniProtKB">
        <authorList>
            <consortium name="RefSeq"/>
        </authorList>
    </citation>
    <scope>IDENTIFICATION</scope>
</reference>
<evidence type="ECO:0000313" key="2">
    <source>
        <dbReference type="RefSeq" id="XP_045139768.1"/>
    </source>
</evidence>
<evidence type="ECO:0000313" key="1">
    <source>
        <dbReference type="Proteomes" id="UP000694863"/>
    </source>
</evidence>
<proteinExistence type="predicted"/>
<dbReference type="RefSeq" id="XP_045139768.1">
    <property type="nucleotide sequence ID" value="XM_045283833.1"/>
</dbReference>
<name>A0AC55CQ63_ECHTE</name>
<accession>A0AC55CQ63</accession>
<protein>
    <submittedName>
        <fullName evidence="2">Zinc finger protein 263 isoform X3</fullName>
    </submittedName>
</protein>
<gene>
    <name evidence="2" type="primary">ZNF263</name>
</gene>
<organism evidence="1 2">
    <name type="scientific">Echinops telfairi</name>
    <name type="common">Lesser hedgehog tenrec</name>
    <dbReference type="NCBI Taxonomy" id="9371"/>
    <lineage>
        <taxon>Eukaryota</taxon>
        <taxon>Metazoa</taxon>
        <taxon>Chordata</taxon>
        <taxon>Craniata</taxon>
        <taxon>Vertebrata</taxon>
        <taxon>Euteleostomi</taxon>
        <taxon>Mammalia</taxon>
        <taxon>Eutheria</taxon>
        <taxon>Afrotheria</taxon>
        <taxon>Tenrecidae</taxon>
        <taxon>Tenrecinae</taxon>
        <taxon>Echinops</taxon>
    </lineage>
</organism>
<dbReference type="Proteomes" id="UP000694863">
    <property type="component" value="Unplaced"/>
</dbReference>
<keyword evidence="1" id="KW-1185">Reference proteome</keyword>